<protein>
    <recommendedName>
        <fullName evidence="4">Ubiquitin-like protein smt3</fullName>
    </recommendedName>
</protein>
<feature type="compositionally biased region" description="Basic and acidic residues" evidence="1">
    <location>
        <begin position="14"/>
        <end position="27"/>
    </location>
</feature>
<evidence type="ECO:0000256" key="1">
    <source>
        <dbReference type="SAM" id="MobiDB-lite"/>
    </source>
</evidence>
<evidence type="ECO:0000313" key="2">
    <source>
        <dbReference type="EMBL" id="EMF17769.1"/>
    </source>
</evidence>
<feature type="region of interest" description="Disordered" evidence="1">
    <location>
        <begin position="1"/>
        <end position="195"/>
    </location>
</feature>
<dbReference type="Proteomes" id="UP000016931">
    <property type="component" value="Unassembled WGS sequence"/>
</dbReference>
<dbReference type="OrthoDB" id="5418203at2759"/>
<evidence type="ECO:0008006" key="4">
    <source>
        <dbReference type="Google" id="ProtNLM"/>
    </source>
</evidence>
<evidence type="ECO:0000313" key="3">
    <source>
        <dbReference type="Proteomes" id="UP000016931"/>
    </source>
</evidence>
<reference evidence="2 3" key="1">
    <citation type="journal article" date="2012" name="PLoS Pathog.">
        <title>Diverse lifestyles and strategies of plant pathogenesis encoded in the genomes of eighteen Dothideomycetes fungi.</title>
        <authorList>
            <person name="Ohm R.A."/>
            <person name="Feau N."/>
            <person name="Henrissat B."/>
            <person name="Schoch C.L."/>
            <person name="Horwitz B.A."/>
            <person name="Barry K.W."/>
            <person name="Condon B.J."/>
            <person name="Copeland A.C."/>
            <person name="Dhillon B."/>
            <person name="Glaser F."/>
            <person name="Hesse C.N."/>
            <person name="Kosti I."/>
            <person name="LaButti K."/>
            <person name="Lindquist E.A."/>
            <person name="Lucas S."/>
            <person name="Salamov A.A."/>
            <person name="Bradshaw R.E."/>
            <person name="Ciuffetti L."/>
            <person name="Hamelin R.C."/>
            <person name="Kema G.H.J."/>
            <person name="Lawrence C."/>
            <person name="Scott J.A."/>
            <person name="Spatafora J.W."/>
            <person name="Turgeon B.G."/>
            <person name="de Wit P.J.G.M."/>
            <person name="Zhong S."/>
            <person name="Goodwin S.B."/>
            <person name="Grigoriev I.V."/>
        </authorList>
    </citation>
    <scope>NUCLEOTIDE SEQUENCE [LARGE SCALE GENOMIC DNA]</scope>
    <source>
        <strain evidence="2 3">SO2202</strain>
    </source>
</reference>
<dbReference type="RefSeq" id="XP_016765890.1">
    <property type="nucleotide sequence ID" value="XM_016902878.1"/>
</dbReference>
<feature type="compositionally biased region" description="Acidic residues" evidence="1">
    <location>
        <begin position="29"/>
        <end position="44"/>
    </location>
</feature>
<organism evidence="2 3">
    <name type="scientific">Sphaerulina musiva (strain SO2202)</name>
    <name type="common">Poplar stem canker fungus</name>
    <name type="synonym">Septoria musiva</name>
    <dbReference type="NCBI Taxonomy" id="692275"/>
    <lineage>
        <taxon>Eukaryota</taxon>
        <taxon>Fungi</taxon>
        <taxon>Dikarya</taxon>
        <taxon>Ascomycota</taxon>
        <taxon>Pezizomycotina</taxon>
        <taxon>Dothideomycetes</taxon>
        <taxon>Dothideomycetidae</taxon>
        <taxon>Mycosphaerellales</taxon>
        <taxon>Mycosphaerellaceae</taxon>
        <taxon>Sphaerulina</taxon>
    </lineage>
</organism>
<dbReference type="OMA" id="PTQFEYP"/>
<gene>
    <name evidence="2" type="ORF">SEPMUDRAFT_138430</name>
</gene>
<dbReference type="AlphaFoldDB" id="N1QNX3"/>
<name>N1QNX3_SPHMS</name>
<keyword evidence="3" id="KW-1185">Reference proteome</keyword>
<feature type="compositionally biased region" description="Basic and acidic residues" evidence="1">
    <location>
        <begin position="152"/>
        <end position="161"/>
    </location>
</feature>
<proteinExistence type="predicted"/>
<feature type="compositionally biased region" description="Basic and acidic residues" evidence="1">
    <location>
        <begin position="174"/>
        <end position="195"/>
    </location>
</feature>
<dbReference type="GeneID" id="27900015"/>
<sequence>MPSSDTIASSLGRLKIDDKIKSRKAEPAESWEDEVGEEEEEEDGSANHNNDDNNQEEEDRKSISTPIRPNFPGPPPPTPSSPTEAQKRDLQYQNFGPLSYYDTGTPPSSSLSRGNSNSGGSGDTPPERRPDKTTAVASRLIAAGLGQRAPKRTPEQREYDQAMKVQEKKKRDKAKAEEEQKRRDTEAAKKAIWDD</sequence>
<feature type="compositionally biased region" description="Pro residues" evidence="1">
    <location>
        <begin position="69"/>
        <end position="80"/>
    </location>
</feature>
<accession>N1QNX3</accession>
<dbReference type="HOGENOM" id="CLU_087700_1_0_1"/>
<dbReference type="eggNOG" id="ENOG502SQFV">
    <property type="taxonomic scope" value="Eukaryota"/>
</dbReference>
<dbReference type="EMBL" id="KB456260">
    <property type="protein sequence ID" value="EMF17769.1"/>
    <property type="molecule type" value="Genomic_DNA"/>
</dbReference>